<evidence type="ECO:0000256" key="5">
    <source>
        <dbReference type="ARBA" id="ARBA00022741"/>
    </source>
</evidence>
<dbReference type="PANTHER" id="PTHR43071">
    <property type="entry name" value="2-AMINO-4-HYDROXY-6-HYDROXYMETHYLDIHYDROPTERIDINE PYROPHOSPHOKINASE"/>
    <property type="match status" value="1"/>
</dbReference>
<dbReference type="SUPFAM" id="SSF55083">
    <property type="entry name" value="6-hydroxymethyl-7,8-dihydropterin pyrophosphokinase, HPPK"/>
    <property type="match status" value="1"/>
</dbReference>
<dbReference type="GO" id="GO:0046654">
    <property type="term" value="P:tetrahydrofolate biosynthetic process"/>
    <property type="evidence" value="ECO:0007669"/>
    <property type="project" value="UniProtKB-UniPathway"/>
</dbReference>
<accession>A0A4Y8IMI6</accession>
<sequence>MHDVFIALGTNIEPRMEHLSDAIQALSDHKELELVSLSSIYETKPVGYLEQADFLNMVVKAKTSLEPFALLNYCQQIEQELGRERKIRFGPRSIDLDILLFDNKTIEMEDLTVPHPRMHERAFVLVPLKEIAPGITFGNLTIEQWYQMLSQSDIDDVRLYNKKL</sequence>
<dbReference type="UniPathway" id="UPA00077">
    <property type="reaction ID" value="UER00155"/>
</dbReference>
<name>A0A4Y8IMI6_9BACI</name>
<dbReference type="PANTHER" id="PTHR43071:SF1">
    <property type="entry name" value="2-AMINO-4-HYDROXY-6-HYDROXYMETHYLDIHYDROPTERIDINE PYROPHOSPHOKINASE"/>
    <property type="match status" value="1"/>
</dbReference>
<dbReference type="GO" id="GO:0046656">
    <property type="term" value="P:folic acid biosynthetic process"/>
    <property type="evidence" value="ECO:0007669"/>
    <property type="project" value="UniProtKB-KW"/>
</dbReference>
<dbReference type="AlphaFoldDB" id="A0A4Y8IMI6"/>
<keyword evidence="5" id="KW-0547">Nucleotide-binding</keyword>
<comment type="caution">
    <text evidence="10">The sequence shown here is derived from an EMBL/GenBank/DDBJ whole genome shotgun (WGS) entry which is preliminary data.</text>
</comment>
<gene>
    <name evidence="10" type="primary">folK</name>
    <name evidence="10" type="ORF">E3U55_09310</name>
</gene>
<evidence type="ECO:0000256" key="7">
    <source>
        <dbReference type="ARBA" id="ARBA00022840"/>
    </source>
</evidence>
<evidence type="ECO:0000259" key="9">
    <source>
        <dbReference type="PROSITE" id="PS00794"/>
    </source>
</evidence>
<dbReference type="InterPro" id="IPR000550">
    <property type="entry name" value="Hppk"/>
</dbReference>
<dbReference type="PROSITE" id="PS00794">
    <property type="entry name" value="HPPK"/>
    <property type="match status" value="1"/>
</dbReference>
<dbReference type="Gene3D" id="3.30.70.560">
    <property type="entry name" value="7,8-Dihydro-6-hydroxymethylpterin-pyrophosphokinase HPPK"/>
    <property type="match status" value="1"/>
</dbReference>
<evidence type="ECO:0000256" key="4">
    <source>
        <dbReference type="ARBA" id="ARBA00022679"/>
    </source>
</evidence>
<dbReference type="RefSeq" id="WP_134340158.1">
    <property type="nucleotide sequence ID" value="NZ_SOPW01000009.1"/>
</dbReference>
<feature type="domain" description="7,8-dihydro-6-hydroxymethylpterin-pyrophosphokinase" evidence="9">
    <location>
        <begin position="88"/>
        <end position="99"/>
    </location>
</feature>
<evidence type="ECO:0000256" key="6">
    <source>
        <dbReference type="ARBA" id="ARBA00022777"/>
    </source>
</evidence>
<comment type="pathway">
    <text evidence="2">Cofactor biosynthesis; tetrahydrofolate biosynthesis; 2-amino-4-hydroxy-6-hydroxymethyl-7,8-dihydropteridine diphosphate from 7,8-dihydroneopterin triphosphate: step 4/4.</text>
</comment>
<evidence type="ECO:0000256" key="3">
    <source>
        <dbReference type="ARBA" id="ARBA00013253"/>
    </source>
</evidence>
<keyword evidence="6 10" id="KW-0418">Kinase</keyword>
<keyword evidence="11" id="KW-1185">Reference proteome</keyword>
<evidence type="ECO:0000256" key="8">
    <source>
        <dbReference type="ARBA" id="ARBA00022909"/>
    </source>
</evidence>
<evidence type="ECO:0000313" key="11">
    <source>
        <dbReference type="Proteomes" id="UP000297975"/>
    </source>
</evidence>
<dbReference type="CDD" id="cd00483">
    <property type="entry name" value="HPPK"/>
    <property type="match status" value="1"/>
</dbReference>
<dbReference type="NCBIfam" id="TIGR01498">
    <property type="entry name" value="folK"/>
    <property type="match status" value="1"/>
</dbReference>
<proteinExistence type="predicted"/>
<evidence type="ECO:0000256" key="1">
    <source>
        <dbReference type="ARBA" id="ARBA00000198"/>
    </source>
</evidence>
<dbReference type="GO" id="GO:0005524">
    <property type="term" value="F:ATP binding"/>
    <property type="evidence" value="ECO:0007669"/>
    <property type="project" value="UniProtKB-KW"/>
</dbReference>
<reference evidence="10 11" key="1">
    <citation type="submission" date="2019-03" db="EMBL/GenBank/DDBJ databases">
        <authorList>
            <person name="He R.-H."/>
        </authorList>
    </citation>
    <scope>NUCLEOTIDE SEQUENCE [LARGE SCALE GENOMIC DNA]</scope>
    <source>
        <strain evidence="11">SH 714</strain>
    </source>
</reference>
<dbReference type="EMBL" id="SOPW01000009">
    <property type="protein sequence ID" value="TFB21016.1"/>
    <property type="molecule type" value="Genomic_DNA"/>
</dbReference>
<protein>
    <recommendedName>
        <fullName evidence="3">2-amino-4-hydroxy-6-hydroxymethyldihydropteridine diphosphokinase</fullName>
        <ecNumber evidence="3">2.7.6.3</ecNumber>
    </recommendedName>
</protein>
<dbReference type="Proteomes" id="UP000297975">
    <property type="component" value="Unassembled WGS sequence"/>
</dbReference>
<dbReference type="EC" id="2.7.6.3" evidence="3"/>
<dbReference type="GO" id="GO:0016301">
    <property type="term" value="F:kinase activity"/>
    <property type="evidence" value="ECO:0007669"/>
    <property type="project" value="UniProtKB-KW"/>
</dbReference>
<dbReference type="GO" id="GO:0003848">
    <property type="term" value="F:2-amino-4-hydroxy-6-hydroxymethyldihydropteridine diphosphokinase activity"/>
    <property type="evidence" value="ECO:0007669"/>
    <property type="project" value="UniProtKB-EC"/>
</dbReference>
<keyword evidence="4 10" id="KW-0808">Transferase</keyword>
<keyword evidence="8" id="KW-0289">Folate biosynthesis</keyword>
<organism evidence="10 11">
    <name type="scientific">Filobacillus milosensis</name>
    <dbReference type="NCBI Taxonomy" id="94137"/>
    <lineage>
        <taxon>Bacteria</taxon>
        <taxon>Bacillati</taxon>
        <taxon>Bacillota</taxon>
        <taxon>Bacilli</taxon>
        <taxon>Bacillales</taxon>
        <taxon>Bacillaceae</taxon>
        <taxon>Filobacillus</taxon>
    </lineage>
</organism>
<dbReference type="InterPro" id="IPR035907">
    <property type="entry name" value="Hppk_sf"/>
</dbReference>
<keyword evidence="7" id="KW-0067">ATP-binding</keyword>
<dbReference type="OrthoDB" id="9808041at2"/>
<comment type="catalytic activity">
    <reaction evidence="1">
        <text>6-hydroxymethyl-7,8-dihydropterin + ATP = (7,8-dihydropterin-6-yl)methyl diphosphate + AMP + H(+)</text>
        <dbReference type="Rhea" id="RHEA:11412"/>
        <dbReference type="ChEBI" id="CHEBI:15378"/>
        <dbReference type="ChEBI" id="CHEBI:30616"/>
        <dbReference type="ChEBI" id="CHEBI:44841"/>
        <dbReference type="ChEBI" id="CHEBI:72950"/>
        <dbReference type="ChEBI" id="CHEBI:456215"/>
        <dbReference type="EC" id="2.7.6.3"/>
    </reaction>
</comment>
<evidence type="ECO:0000256" key="2">
    <source>
        <dbReference type="ARBA" id="ARBA00005051"/>
    </source>
</evidence>
<evidence type="ECO:0000313" key="10">
    <source>
        <dbReference type="EMBL" id="TFB21016.1"/>
    </source>
</evidence>
<dbReference type="Pfam" id="PF01288">
    <property type="entry name" value="HPPK"/>
    <property type="match status" value="1"/>
</dbReference>